<sequence>MKIIEKLLGIEKRGEAFILSTNAVEMRILFLTDDIVRIRAGFDGDFTEESYSLVMTAWEDRMDGILKDYRHRITPADAAMSEDGDKVILQGKKLRIVVQKDPFILQIFDAEGSLLHEDIPYRGWLCDSNGRRIHTCVMEAEDDYYGFGERTGQINKREAFMQTAPGDCMGYNPEKTDALYKHIPFYLKLNEKTKKAVGYFYHTTWECDFNMGRSHSNYTKHHSTVRIDGGDIDLFFIAGPTMKEIVSRYTDLTGKSVMLPKTALGYLGSSMYYPELPKDADDAIVGFIDTAKAEEIPIDGFQLSSGYCEIDAGEGMKRYTFTWNKDKFKDPADHFKKMTERGITVSPNVKPGMLLSHPYKKDMEEKGMFVKDPQEDKPAVGLWWGGMGNYIDYTKESVRQDWKQYLKENLLSYGVTSVWNDNCEYEGLVDKDARVFFEGKGATIGQVKPVMSNLMCQLTQEAVHEVFPNTRAFAVCRSGHAGIQRYAQTWAGDNLTCWESLKYNIATILGMGLSGVANQGCDIGGFYGTAPEEELFVRWVQNGIFQPRFSIHSTNTDNTVTEPWMYSGTKHLIRDAIQFRYRLSPYMYALMARAAKTGAPIMEPLVYAFQRDENCYNEGVEFMLGDSLLVANVVEKGVTEREIYLPKGTVFYDYKTREAYEGGQTISIPVTLESIPMFLKSGSILPMAENQIYNLATEKVTGLKILCVPDQDAAFDLYDDDGASMDYEQGVYANIHIEMKAGEQTILNFVKTGSYESPVERMHIDMVHREKSPYWVRVDGMEVPHFLNRSDYEAAESGWYYSQTLKSVQIKYPNIHRDYQVVVSFEAFDLIGM</sequence>
<keyword evidence="2" id="KW-0378">Hydrolase</keyword>
<keyword evidence="2" id="KW-0326">Glycosidase</keyword>
<comment type="similarity">
    <text evidence="1 2">Belongs to the glycosyl hydrolase 31 family.</text>
</comment>
<dbReference type="CDD" id="cd14752">
    <property type="entry name" value="GH31_N"/>
    <property type="match status" value="1"/>
</dbReference>
<dbReference type="EMBL" id="JACOPG010000003">
    <property type="protein sequence ID" value="MBC5686513.1"/>
    <property type="molecule type" value="Genomic_DNA"/>
</dbReference>
<evidence type="ECO:0000259" key="6">
    <source>
        <dbReference type="Pfam" id="PF21365"/>
    </source>
</evidence>
<proteinExistence type="inferred from homology"/>
<dbReference type="RefSeq" id="WP_186854337.1">
    <property type="nucleotide sequence ID" value="NZ_JACOPG010000003.1"/>
</dbReference>
<dbReference type="CDD" id="cd06599">
    <property type="entry name" value="GH31_glycosidase_Aec37"/>
    <property type="match status" value="1"/>
</dbReference>
<dbReference type="InterPro" id="IPR017853">
    <property type="entry name" value="GH"/>
</dbReference>
<evidence type="ECO:0000259" key="4">
    <source>
        <dbReference type="Pfam" id="PF13802"/>
    </source>
</evidence>
<dbReference type="Pfam" id="PF17137">
    <property type="entry name" value="DUF5110"/>
    <property type="match status" value="1"/>
</dbReference>
<evidence type="ECO:0000259" key="3">
    <source>
        <dbReference type="Pfam" id="PF01055"/>
    </source>
</evidence>
<feature type="domain" description="Glycosyl hydrolase family 31 C-terminal" evidence="6">
    <location>
        <begin position="598"/>
        <end position="685"/>
    </location>
</feature>
<dbReference type="InterPro" id="IPR025887">
    <property type="entry name" value="Glyco_hydro_31_N_dom"/>
</dbReference>
<dbReference type="PANTHER" id="PTHR22762:SF165">
    <property type="entry name" value="PUTATIVE (AFU_ORTHOLOGUE AFUA_1G06560)-RELATED"/>
    <property type="match status" value="1"/>
</dbReference>
<dbReference type="Gene3D" id="2.60.40.1760">
    <property type="entry name" value="glycosyl hydrolase (family 31)"/>
    <property type="match status" value="1"/>
</dbReference>
<organism evidence="7 8">
    <name type="scientific">Roseburia lenta</name>
    <dbReference type="NCBI Taxonomy" id="2763061"/>
    <lineage>
        <taxon>Bacteria</taxon>
        <taxon>Bacillati</taxon>
        <taxon>Bacillota</taxon>
        <taxon>Clostridia</taxon>
        <taxon>Lachnospirales</taxon>
        <taxon>Lachnospiraceae</taxon>
        <taxon>Roseburia</taxon>
    </lineage>
</organism>
<dbReference type="SUPFAM" id="SSF51011">
    <property type="entry name" value="Glycosyl hydrolase domain"/>
    <property type="match status" value="1"/>
</dbReference>
<evidence type="ECO:0000313" key="8">
    <source>
        <dbReference type="Proteomes" id="UP000643810"/>
    </source>
</evidence>
<dbReference type="SUPFAM" id="SSF74650">
    <property type="entry name" value="Galactose mutarotase-like"/>
    <property type="match status" value="1"/>
</dbReference>
<feature type="domain" description="Glycoside hydrolase family 31 N-terminal" evidence="4">
    <location>
        <begin position="26"/>
        <end position="209"/>
    </location>
</feature>
<dbReference type="Pfam" id="PF13802">
    <property type="entry name" value="Gal_mutarotas_2"/>
    <property type="match status" value="1"/>
</dbReference>
<evidence type="ECO:0000259" key="5">
    <source>
        <dbReference type="Pfam" id="PF17137"/>
    </source>
</evidence>
<dbReference type="PANTHER" id="PTHR22762">
    <property type="entry name" value="ALPHA-GLUCOSIDASE"/>
    <property type="match status" value="1"/>
</dbReference>
<dbReference type="InterPro" id="IPR011013">
    <property type="entry name" value="Gal_mutarotase_sf_dom"/>
</dbReference>
<dbReference type="InterPro" id="IPR013780">
    <property type="entry name" value="Glyco_hydro_b"/>
</dbReference>
<dbReference type="InterPro" id="IPR048395">
    <property type="entry name" value="Glyco_hydro_31_C"/>
</dbReference>
<evidence type="ECO:0000313" key="7">
    <source>
        <dbReference type="EMBL" id="MBC5686513.1"/>
    </source>
</evidence>
<evidence type="ECO:0000256" key="2">
    <source>
        <dbReference type="RuleBase" id="RU361185"/>
    </source>
</evidence>
<name>A0ABR7GGD5_9FIRM</name>
<dbReference type="Proteomes" id="UP000643810">
    <property type="component" value="Unassembled WGS sequence"/>
</dbReference>
<dbReference type="Pfam" id="PF01055">
    <property type="entry name" value="Glyco_hydro_31_2nd"/>
    <property type="match status" value="1"/>
</dbReference>
<dbReference type="Gene3D" id="2.60.40.1180">
    <property type="entry name" value="Golgi alpha-mannosidase II"/>
    <property type="match status" value="2"/>
</dbReference>
<keyword evidence="8" id="KW-1185">Reference proteome</keyword>
<gene>
    <name evidence="7" type="ORF">H8R94_07870</name>
</gene>
<dbReference type="InterPro" id="IPR033403">
    <property type="entry name" value="DUF5110"/>
</dbReference>
<dbReference type="SUPFAM" id="SSF51445">
    <property type="entry name" value="(Trans)glycosidases"/>
    <property type="match status" value="1"/>
</dbReference>
<dbReference type="Gene3D" id="3.20.20.80">
    <property type="entry name" value="Glycosidases"/>
    <property type="match status" value="1"/>
</dbReference>
<accession>A0ABR7GGD5</accession>
<protein>
    <submittedName>
        <fullName evidence="7">DUF4968 domain-containing protein</fullName>
    </submittedName>
</protein>
<feature type="domain" description="Glycoside hydrolase family 31 TIM barrel" evidence="3">
    <location>
        <begin position="257"/>
        <end position="590"/>
    </location>
</feature>
<dbReference type="Pfam" id="PF21365">
    <property type="entry name" value="Glyco_hydro_31_3rd"/>
    <property type="match status" value="1"/>
</dbReference>
<reference evidence="7 8" key="1">
    <citation type="submission" date="2020-08" db="EMBL/GenBank/DDBJ databases">
        <title>Genome public.</title>
        <authorList>
            <person name="Liu C."/>
            <person name="Sun Q."/>
        </authorList>
    </citation>
    <scope>NUCLEOTIDE SEQUENCE [LARGE SCALE GENOMIC DNA]</scope>
    <source>
        <strain evidence="7 8">NSJ-9</strain>
    </source>
</reference>
<feature type="domain" description="DUF5110" evidence="5">
    <location>
        <begin position="708"/>
        <end position="763"/>
    </location>
</feature>
<dbReference type="InterPro" id="IPR000322">
    <property type="entry name" value="Glyco_hydro_31_TIM"/>
</dbReference>
<evidence type="ECO:0000256" key="1">
    <source>
        <dbReference type="ARBA" id="ARBA00007806"/>
    </source>
</evidence>
<comment type="caution">
    <text evidence="7">The sequence shown here is derived from an EMBL/GenBank/DDBJ whole genome shotgun (WGS) entry which is preliminary data.</text>
</comment>